<sequence length="581" mass="61686">MAVVVAGALLAGCVTAGGGGGASMGAALGGSASHAMADGAARSSVEEVLRQDPATLGARTATAVRAFYQQRQNTPAWTDARGLTALGRQVRAVLDTAWVDGVTGAAPLPPVARETPAEARTRDAGTLARLDVALTTALTDYVQRATTARRTAAAGGVAATLAQIARDDADAERPGTLFRVVSAEDRQARLRRAVLDYEALARAGGWPTPPATGVKLEPGAVHPDIALVRAQLIVTGDHAGATPPNPALYDAALAASVRRFQARHGLSEDAKIGKRTREALSRPVEHRLQQMALNLKRLRDIPAAPVGRSVEVNIAGSHLEGRDNGITTFQTDVIVGRRDRPTPELSSAINRMVLNPTWTVPTTIAEKDILPKVRRDPSYLTRAGFTVYSGWDGESEVLDPTTIDWSAEDVDIRALRLRQAPGGGNALGNIKFMFPNRHDVYLHSTPSRGLFARSQRTFSSGCVRVRDPMDFAAFLMNTTGHTAESVAARIRKGGTQTVRPPSAVPLSIVYVTAWVDTTNTVHFRRDIYGHDARQMPRIAQRPPTPVAAPPRVIPTLTASETPVPVSAPGPALVTETAEGSI</sequence>
<dbReference type="PANTHER" id="PTHR41533">
    <property type="entry name" value="L,D-TRANSPEPTIDASE HI_1667-RELATED"/>
    <property type="match status" value="1"/>
</dbReference>
<dbReference type="InterPro" id="IPR036366">
    <property type="entry name" value="PGBDSf"/>
</dbReference>
<comment type="similarity">
    <text evidence="2">Belongs to the YkuD family.</text>
</comment>
<dbReference type="EMBL" id="JACIGK010000008">
    <property type="protein sequence ID" value="MBB4265712.1"/>
    <property type="molecule type" value="Genomic_DNA"/>
</dbReference>
<dbReference type="GO" id="GO:0008360">
    <property type="term" value="P:regulation of cell shape"/>
    <property type="evidence" value="ECO:0007669"/>
    <property type="project" value="UniProtKB-UniRule"/>
</dbReference>
<name>A0A7W6W9R5_9PROT</name>
<dbReference type="Pfam" id="PF20142">
    <property type="entry name" value="Scaffold"/>
    <property type="match status" value="1"/>
</dbReference>
<dbReference type="Gene3D" id="1.10.101.10">
    <property type="entry name" value="PGBD-like superfamily/PGBD"/>
    <property type="match status" value="1"/>
</dbReference>
<dbReference type="Pfam" id="PF03734">
    <property type="entry name" value="YkuD"/>
    <property type="match status" value="1"/>
</dbReference>
<evidence type="ECO:0000256" key="6">
    <source>
        <dbReference type="ARBA" id="ARBA00023316"/>
    </source>
</evidence>
<dbReference type="InterPro" id="IPR052905">
    <property type="entry name" value="LD-transpeptidase_YkuD-like"/>
</dbReference>
<comment type="pathway">
    <text evidence="1 7">Cell wall biogenesis; peptidoglycan biosynthesis.</text>
</comment>
<reference evidence="11 12" key="1">
    <citation type="submission" date="2020-08" db="EMBL/GenBank/DDBJ databases">
        <title>Genome sequencing of Purple Non-Sulfur Bacteria from various extreme environments.</title>
        <authorList>
            <person name="Mayer M."/>
        </authorList>
    </citation>
    <scope>NUCLEOTIDE SEQUENCE [LARGE SCALE GENOMIC DNA]</scope>
    <source>
        <strain evidence="11 12">JA131</strain>
    </source>
</reference>
<dbReference type="GO" id="GO:0071555">
    <property type="term" value="P:cell wall organization"/>
    <property type="evidence" value="ECO:0007669"/>
    <property type="project" value="UniProtKB-UniRule"/>
</dbReference>
<dbReference type="PANTHER" id="PTHR41533:SF2">
    <property type="entry name" value="BLR7131 PROTEIN"/>
    <property type="match status" value="1"/>
</dbReference>
<dbReference type="GO" id="GO:0009252">
    <property type="term" value="P:peptidoglycan biosynthetic process"/>
    <property type="evidence" value="ECO:0007669"/>
    <property type="project" value="UniProtKB-UniPathway"/>
</dbReference>
<dbReference type="InterPro" id="IPR036365">
    <property type="entry name" value="PGBD-like_sf"/>
</dbReference>
<evidence type="ECO:0000256" key="2">
    <source>
        <dbReference type="ARBA" id="ARBA00005992"/>
    </source>
</evidence>
<comment type="caution">
    <text evidence="11">The sequence shown here is derived from an EMBL/GenBank/DDBJ whole genome shotgun (WGS) entry which is preliminary data.</text>
</comment>
<dbReference type="InterPro" id="IPR045380">
    <property type="entry name" value="LD_TPept_scaffold_dom"/>
</dbReference>
<dbReference type="GO" id="GO:0016740">
    <property type="term" value="F:transferase activity"/>
    <property type="evidence" value="ECO:0007669"/>
    <property type="project" value="UniProtKB-KW"/>
</dbReference>
<dbReference type="SUPFAM" id="SSF141523">
    <property type="entry name" value="L,D-transpeptidase catalytic domain-like"/>
    <property type="match status" value="1"/>
</dbReference>
<keyword evidence="4 7" id="KW-0133">Cell shape</keyword>
<dbReference type="InterPro" id="IPR002477">
    <property type="entry name" value="Peptidoglycan-bd-like"/>
</dbReference>
<dbReference type="GO" id="GO:0004180">
    <property type="term" value="F:carboxypeptidase activity"/>
    <property type="evidence" value="ECO:0007669"/>
    <property type="project" value="UniProtKB-ARBA"/>
</dbReference>
<dbReference type="InterPro" id="IPR005490">
    <property type="entry name" value="LD_TPept_cat_dom"/>
</dbReference>
<dbReference type="CDD" id="cd16913">
    <property type="entry name" value="YkuD_like"/>
    <property type="match status" value="1"/>
</dbReference>
<feature type="region of interest" description="Disordered" evidence="8">
    <location>
        <begin position="558"/>
        <end position="581"/>
    </location>
</feature>
<evidence type="ECO:0000256" key="1">
    <source>
        <dbReference type="ARBA" id="ARBA00004752"/>
    </source>
</evidence>
<evidence type="ECO:0000256" key="3">
    <source>
        <dbReference type="ARBA" id="ARBA00022679"/>
    </source>
</evidence>
<dbReference type="SUPFAM" id="SSF47090">
    <property type="entry name" value="PGBD-like"/>
    <property type="match status" value="1"/>
</dbReference>
<dbReference type="UniPathway" id="UPA00219"/>
<keyword evidence="6 7" id="KW-0961">Cell wall biogenesis/degradation</keyword>
<evidence type="ECO:0000259" key="10">
    <source>
        <dbReference type="PROSITE" id="PS52029"/>
    </source>
</evidence>
<keyword evidence="12" id="KW-1185">Reference proteome</keyword>
<evidence type="ECO:0000313" key="11">
    <source>
        <dbReference type="EMBL" id="MBB4265712.1"/>
    </source>
</evidence>
<dbReference type="PROSITE" id="PS52029">
    <property type="entry name" value="LD_TPASE"/>
    <property type="match status" value="1"/>
</dbReference>
<keyword evidence="3" id="KW-0808">Transferase</keyword>
<feature type="signal peptide" evidence="9">
    <location>
        <begin position="1"/>
        <end position="16"/>
    </location>
</feature>
<evidence type="ECO:0000256" key="9">
    <source>
        <dbReference type="SAM" id="SignalP"/>
    </source>
</evidence>
<evidence type="ECO:0000256" key="8">
    <source>
        <dbReference type="SAM" id="MobiDB-lite"/>
    </source>
</evidence>
<evidence type="ECO:0000313" key="12">
    <source>
        <dbReference type="Proteomes" id="UP000554286"/>
    </source>
</evidence>
<dbReference type="Proteomes" id="UP000554286">
    <property type="component" value="Unassembled WGS sequence"/>
</dbReference>
<feature type="chain" id="PRO_5030781070" evidence="9">
    <location>
        <begin position="17"/>
        <end position="581"/>
    </location>
</feature>
<dbReference type="AlphaFoldDB" id="A0A7W6W9R5"/>
<keyword evidence="9" id="KW-0732">Signal</keyword>
<dbReference type="Gene3D" id="2.40.440.10">
    <property type="entry name" value="L,D-transpeptidase catalytic domain-like"/>
    <property type="match status" value="1"/>
</dbReference>
<dbReference type="InterPro" id="IPR038063">
    <property type="entry name" value="Transpep_catalytic_dom"/>
</dbReference>
<dbReference type="Pfam" id="PF01471">
    <property type="entry name" value="PG_binding_1"/>
    <property type="match status" value="1"/>
</dbReference>
<feature type="domain" description="L,D-TPase catalytic" evidence="10">
    <location>
        <begin position="308"/>
        <end position="486"/>
    </location>
</feature>
<evidence type="ECO:0000256" key="4">
    <source>
        <dbReference type="ARBA" id="ARBA00022960"/>
    </source>
</evidence>
<accession>A0A7W6W9R5</accession>
<feature type="active site" description="Proton donor/acceptor" evidence="7">
    <location>
        <position position="443"/>
    </location>
</feature>
<protein>
    <submittedName>
        <fullName evidence="11">Murein L,D-transpeptidase YcbB/YkuD</fullName>
    </submittedName>
</protein>
<evidence type="ECO:0000256" key="7">
    <source>
        <dbReference type="PROSITE-ProRule" id="PRU01373"/>
    </source>
</evidence>
<keyword evidence="5 7" id="KW-0573">Peptidoglycan synthesis</keyword>
<evidence type="ECO:0000256" key="5">
    <source>
        <dbReference type="ARBA" id="ARBA00022984"/>
    </source>
</evidence>
<gene>
    <name evidence="11" type="ORF">GGD89_001336</name>
</gene>
<feature type="active site" description="Nucleophile" evidence="7">
    <location>
        <position position="462"/>
    </location>
</feature>
<organism evidence="11 12">
    <name type="scientific">Roseospira visakhapatnamensis</name>
    <dbReference type="NCBI Taxonomy" id="390880"/>
    <lineage>
        <taxon>Bacteria</taxon>
        <taxon>Pseudomonadati</taxon>
        <taxon>Pseudomonadota</taxon>
        <taxon>Alphaproteobacteria</taxon>
        <taxon>Rhodospirillales</taxon>
        <taxon>Rhodospirillaceae</taxon>
        <taxon>Roseospira</taxon>
    </lineage>
</organism>
<proteinExistence type="inferred from homology"/>